<feature type="compositionally biased region" description="Basic and acidic residues" evidence="4">
    <location>
        <begin position="783"/>
        <end position="800"/>
    </location>
</feature>
<dbReference type="Gene3D" id="3.90.640.10">
    <property type="entry name" value="Actin, Chain A, domain 4"/>
    <property type="match status" value="1"/>
</dbReference>
<comment type="caution">
    <text evidence="5">The sequence shown here is derived from an EMBL/GenBank/DDBJ whole genome shotgun (WGS) entry which is preliminary data.</text>
</comment>
<reference evidence="5 6" key="1">
    <citation type="journal article" date="2019" name="Sci. Rep.">
        <title>Nanopore sequencing improves the draft genome of the human pathogenic amoeba Naegleria fowleri.</title>
        <authorList>
            <person name="Liechti N."/>
            <person name="Schurch N."/>
            <person name="Bruggmann R."/>
            <person name="Wittwer M."/>
        </authorList>
    </citation>
    <scope>NUCLEOTIDE SEQUENCE [LARGE SCALE GENOMIC DNA]</scope>
    <source>
        <strain evidence="5 6">ATCC 30894</strain>
    </source>
</reference>
<dbReference type="FunFam" id="1.20.1270.10:FF:000002">
    <property type="entry name" value="Heat shock 70 kDa protein 4"/>
    <property type="match status" value="1"/>
</dbReference>
<sequence>MPVLGIDLGSQNCVVSVAGRGGIDIVTNEYSRRYTPVYVSFSENERLIGESGMTAQISHYQRTISLLKRFIGLKYSQLTPEVLHANTSVPIIKGPNDEILFKIEGYKLSESDTESKLLDPIQLLGMLFGKLLDDVEKSLGVRESDCVVTVPCYFNEIQRRDIVKAAEIAGLNVIRVMHDVTAAALSYGIYKDFTDEPQYIAFVDVGHHDTSVYVIEFKKSQLRVVSCASDPHLGAYAFEKALFDYFVEEIKKKYNMDVTTNPKATIRLARECEKLKKFLSANPVSNMRIECLMNEKDVSFQMKKDEFLQLIQPVFARFEAPIAKAMQAAQLTSDKLTTVELLGGASYIPYVREALSKIFGRDVQSTLNTTESVAKGAAIQAAMISPKFTLAREFNVVDAVYHPVNLGWIPAENEGDKMIDDSDESVLSVLKQSPLFKQFEGTPSSKMLTFNKSKPFDLYTVYGDMSSITPGTSPIMAKFTVTDLPSRSEPLKIKVKMRHNLLGLVEVQEASATEEIEVEEEEPIPKEELEQQQNKMDTSSEESKTAEQPASATEEKKEEKPKTRLAKKKKTVKHNLKVISTVPGITHEAMKKYQTFEQTMRNRDYEVRSTAEAKNSVESFCYATKDRLYEGGDLYEFVNDQERDNFMNMLDETESWLYGEGENTTKSVYQQKLAELKKIGDRIENRQKEFEQRPSAVQQLQDTIKEYQTFLENANTEQYNHITPEEKQKVADKVNETVNWLNEQLSQQSRLAKSDDPVLTGAFLENRKKDLKKICSPIVTKPKPKEEPKKEEPKKEEPKTPETTTPPTKEDAKMDESQ</sequence>
<dbReference type="Gene3D" id="3.30.30.30">
    <property type="match status" value="1"/>
</dbReference>
<dbReference type="GO" id="GO:0140662">
    <property type="term" value="F:ATP-dependent protein folding chaperone"/>
    <property type="evidence" value="ECO:0007669"/>
    <property type="project" value="InterPro"/>
</dbReference>
<feature type="region of interest" description="Disordered" evidence="4">
    <location>
        <begin position="771"/>
        <end position="818"/>
    </location>
</feature>
<dbReference type="GeneID" id="68111963"/>
<dbReference type="GO" id="GO:0005829">
    <property type="term" value="C:cytosol"/>
    <property type="evidence" value="ECO:0007669"/>
    <property type="project" value="TreeGrafter"/>
</dbReference>
<dbReference type="GO" id="GO:0005634">
    <property type="term" value="C:nucleus"/>
    <property type="evidence" value="ECO:0007669"/>
    <property type="project" value="TreeGrafter"/>
</dbReference>
<keyword evidence="6" id="KW-1185">Reference proteome</keyword>
<dbReference type="SUPFAM" id="SSF100934">
    <property type="entry name" value="Heat shock protein 70kD (HSP70), C-terminal subdomain"/>
    <property type="match status" value="2"/>
</dbReference>
<dbReference type="PANTHER" id="PTHR45639">
    <property type="entry name" value="HSC70CB, ISOFORM G-RELATED"/>
    <property type="match status" value="1"/>
</dbReference>
<feature type="compositionally biased region" description="Basic and acidic residues" evidence="4">
    <location>
        <begin position="808"/>
        <end position="818"/>
    </location>
</feature>
<keyword evidence="1" id="KW-0547">Nucleotide-binding</keyword>
<name>A0A6A5BT22_NAEFO</name>
<dbReference type="RefSeq" id="XP_044560782.1">
    <property type="nucleotide sequence ID" value="XM_044708192.1"/>
</dbReference>
<dbReference type="OMA" id="WEQSPEI"/>
<dbReference type="Gene3D" id="2.60.34.10">
    <property type="entry name" value="Substrate Binding Domain Of DNAk, Chain A, domain 1"/>
    <property type="match status" value="1"/>
</dbReference>
<keyword evidence="3" id="KW-0175">Coiled coil</keyword>
<evidence type="ECO:0000256" key="1">
    <source>
        <dbReference type="ARBA" id="ARBA00022741"/>
    </source>
</evidence>
<dbReference type="InterPro" id="IPR029047">
    <property type="entry name" value="HSP70_peptide-bd_sf"/>
</dbReference>
<proteinExistence type="predicted"/>
<dbReference type="PANTHER" id="PTHR45639:SF4">
    <property type="entry name" value="HSC70CB, ISOFORM G"/>
    <property type="match status" value="1"/>
</dbReference>
<dbReference type="InterPro" id="IPR013126">
    <property type="entry name" value="Hsp_70_fam"/>
</dbReference>
<dbReference type="EMBL" id="VFQX01000041">
    <property type="protein sequence ID" value="KAF0976069.1"/>
    <property type="molecule type" value="Genomic_DNA"/>
</dbReference>
<gene>
    <name evidence="5" type="ORF">FDP41_004745</name>
</gene>
<feature type="region of interest" description="Disordered" evidence="4">
    <location>
        <begin position="511"/>
        <end position="571"/>
    </location>
</feature>
<feature type="compositionally biased region" description="Basic and acidic residues" evidence="4">
    <location>
        <begin position="553"/>
        <end position="562"/>
    </location>
</feature>
<dbReference type="GO" id="GO:0005524">
    <property type="term" value="F:ATP binding"/>
    <property type="evidence" value="ECO:0007669"/>
    <property type="project" value="UniProtKB-KW"/>
</dbReference>
<dbReference type="Gene3D" id="1.20.1270.10">
    <property type="match status" value="2"/>
</dbReference>
<evidence type="ECO:0008006" key="7">
    <source>
        <dbReference type="Google" id="ProtNLM"/>
    </source>
</evidence>
<dbReference type="AlphaFoldDB" id="A0A6A5BT22"/>
<keyword evidence="2" id="KW-0067">ATP-binding</keyword>
<evidence type="ECO:0000256" key="3">
    <source>
        <dbReference type="SAM" id="Coils"/>
    </source>
</evidence>
<dbReference type="FunFam" id="3.90.640.10:FF:000004">
    <property type="entry name" value="Heat shock 70 kDa protein 4"/>
    <property type="match status" value="1"/>
</dbReference>
<dbReference type="VEuPathDB" id="AmoebaDB:NfTy_084980"/>
<dbReference type="InterPro" id="IPR043129">
    <property type="entry name" value="ATPase_NBD"/>
</dbReference>
<dbReference type="VEuPathDB" id="AmoebaDB:NF0117380"/>
<dbReference type="VEuPathDB" id="AmoebaDB:FDP41_004745"/>
<feature type="compositionally biased region" description="Acidic residues" evidence="4">
    <location>
        <begin position="512"/>
        <end position="522"/>
    </location>
</feature>
<evidence type="ECO:0000313" key="5">
    <source>
        <dbReference type="EMBL" id="KAF0976069.1"/>
    </source>
</evidence>
<dbReference type="SUPFAM" id="SSF100920">
    <property type="entry name" value="Heat shock protein 70kD (HSP70), peptide-binding domain"/>
    <property type="match status" value="1"/>
</dbReference>
<evidence type="ECO:0000256" key="2">
    <source>
        <dbReference type="ARBA" id="ARBA00022840"/>
    </source>
</evidence>
<evidence type="ECO:0000313" key="6">
    <source>
        <dbReference type="Proteomes" id="UP000444721"/>
    </source>
</evidence>
<dbReference type="PRINTS" id="PR00301">
    <property type="entry name" value="HEATSHOCK70"/>
</dbReference>
<organism evidence="5 6">
    <name type="scientific">Naegleria fowleri</name>
    <name type="common">Brain eating amoeba</name>
    <dbReference type="NCBI Taxonomy" id="5763"/>
    <lineage>
        <taxon>Eukaryota</taxon>
        <taxon>Discoba</taxon>
        <taxon>Heterolobosea</taxon>
        <taxon>Tetramitia</taxon>
        <taxon>Eutetramitia</taxon>
        <taxon>Vahlkampfiidae</taxon>
        <taxon>Naegleria</taxon>
    </lineage>
</organism>
<dbReference type="Pfam" id="PF00012">
    <property type="entry name" value="HSP70"/>
    <property type="match status" value="2"/>
</dbReference>
<protein>
    <recommendedName>
        <fullName evidence="7">Heat shock protein 70</fullName>
    </recommendedName>
</protein>
<dbReference type="InterPro" id="IPR018181">
    <property type="entry name" value="Heat_shock_70_CS"/>
</dbReference>
<dbReference type="OrthoDB" id="434160at2759"/>
<evidence type="ECO:0000256" key="4">
    <source>
        <dbReference type="SAM" id="MobiDB-lite"/>
    </source>
</evidence>
<dbReference type="PROSITE" id="PS01036">
    <property type="entry name" value="HSP70_3"/>
    <property type="match status" value="1"/>
</dbReference>
<dbReference type="SUPFAM" id="SSF53067">
    <property type="entry name" value="Actin-like ATPase domain"/>
    <property type="match status" value="2"/>
</dbReference>
<dbReference type="FunFam" id="3.30.420.40:FF:000171">
    <property type="entry name" value="Heat shock 70 kDa protein 4"/>
    <property type="match status" value="2"/>
</dbReference>
<dbReference type="Gene3D" id="3.30.420.40">
    <property type="match status" value="2"/>
</dbReference>
<accession>A0A6A5BT22</accession>
<feature type="coiled-coil region" evidence="3">
    <location>
        <begin position="673"/>
        <end position="717"/>
    </location>
</feature>
<dbReference type="Proteomes" id="UP000444721">
    <property type="component" value="Unassembled WGS sequence"/>
</dbReference>
<dbReference type="InterPro" id="IPR029048">
    <property type="entry name" value="HSP70_C_sf"/>
</dbReference>
<dbReference type="CDD" id="cd11732">
    <property type="entry name" value="ASKHA_NBD_HSP70_HSP105-110-like"/>
    <property type="match status" value="1"/>
</dbReference>